<evidence type="ECO:0000313" key="6">
    <source>
        <dbReference type="EMBL" id="RAS59531.1"/>
    </source>
</evidence>
<feature type="transmembrane region" description="Helical" evidence="5">
    <location>
        <begin position="261"/>
        <end position="282"/>
    </location>
</feature>
<keyword evidence="2 5" id="KW-0812">Transmembrane</keyword>
<evidence type="ECO:0000313" key="7">
    <source>
        <dbReference type="Proteomes" id="UP000248714"/>
    </source>
</evidence>
<dbReference type="RefSeq" id="WP_112232005.1">
    <property type="nucleotide sequence ID" value="NZ_QLTT01000014.1"/>
</dbReference>
<evidence type="ECO:0000256" key="4">
    <source>
        <dbReference type="ARBA" id="ARBA00023136"/>
    </source>
</evidence>
<evidence type="ECO:0000256" key="5">
    <source>
        <dbReference type="SAM" id="Phobius"/>
    </source>
</evidence>
<name>A0ABX9DW65_9PSEU</name>
<protein>
    <submittedName>
        <fullName evidence="6">Amino acid transporter</fullName>
    </submittedName>
</protein>
<feature type="transmembrane region" description="Helical" evidence="5">
    <location>
        <begin position="463"/>
        <end position="485"/>
    </location>
</feature>
<proteinExistence type="predicted"/>
<feature type="transmembrane region" description="Helical" evidence="5">
    <location>
        <begin position="221"/>
        <end position="240"/>
    </location>
</feature>
<dbReference type="PIRSF" id="PIRSF006060">
    <property type="entry name" value="AA_transporter"/>
    <property type="match status" value="1"/>
</dbReference>
<feature type="transmembrane region" description="Helical" evidence="5">
    <location>
        <begin position="36"/>
        <end position="58"/>
    </location>
</feature>
<dbReference type="EMBL" id="QLTT01000014">
    <property type="protein sequence ID" value="RAS59531.1"/>
    <property type="molecule type" value="Genomic_DNA"/>
</dbReference>
<evidence type="ECO:0000256" key="1">
    <source>
        <dbReference type="ARBA" id="ARBA00004141"/>
    </source>
</evidence>
<feature type="transmembrane region" description="Helical" evidence="5">
    <location>
        <begin position="318"/>
        <end position="339"/>
    </location>
</feature>
<organism evidence="6 7">
    <name type="scientific">Lentzea atacamensis</name>
    <dbReference type="NCBI Taxonomy" id="531938"/>
    <lineage>
        <taxon>Bacteria</taxon>
        <taxon>Bacillati</taxon>
        <taxon>Actinomycetota</taxon>
        <taxon>Actinomycetes</taxon>
        <taxon>Pseudonocardiales</taxon>
        <taxon>Pseudonocardiaceae</taxon>
        <taxon>Lentzea</taxon>
    </lineage>
</organism>
<dbReference type="Proteomes" id="UP000248714">
    <property type="component" value="Unassembled WGS sequence"/>
</dbReference>
<feature type="transmembrane region" description="Helical" evidence="5">
    <location>
        <begin position="427"/>
        <end position="451"/>
    </location>
</feature>
<evidence type="ECO:0000256" key="2">
    <source>
        <dbReference type="ARBA" id="ARBA00022692"/>
    </source>
</evidence>
<gene>
    <name evidence="6" type="ORF">C8D87_114143</name>
</gene>
<dbReference type="InterPro" id="IPR050367">
    <property type="entry name" value="APC_superfamily"/>
</dbReference>
<feature type="transmembrane region" description="Helical" evidence="5">
    <location>
        <begin position="391"/>
        <end position="415"/>
    </location>
</feature>
<comment type="subcellular location">
    <subcellularLocation>
        <location evidence="1">Membrane</location>
        <topology evidence="1">Multi-pass membrane protein</topology>
    </subcellularLocation>
</comment>
<feature type="transmembrane region" description="Helical" evidence="5">
    <location>
        <begin position="149"/>
        <end position="169"/>
    </location>
</feature>
<dbReference type="Gene3D" id="1.20.1740.10">
    <property type="entry name" value="Amino acid/polyamine transporter I"/>
    <property type="match status" value="1"/>
</dbReference>
<feature type="transmembrane region" description="Helical" evidence="5">
    <location>
        <begin position="109"/>
        <end position="129"/>
    </location>
</feature>
<accession>A0ABX9DW65</accession>
<dbReference type="PANTHER" id="PTHR42770:SF16">
    <property type="entry name" value="AMINO ACID PERMEASE"/>
    <property type="match status" value="1"/>
</dbReference>
<feature type="transmembrane region" description="Helical" evidence="5">
    <location>
        <begin position="364"/>
        <end position="385"/>
    </location>
</feature>
<keyword evidence="7" id="KW-1185">Reference proteome</keyword>
<dbReference type="PANTHER" id="PTHR42770">
    <property type="entry name" value="AMINO ACID TRANSPORTER-RELATED"/>
    <property type="match status" value="1"/>
</dbReference>
<feature type="transmembrane region" description="Helical" evidence="5">
    <location>
        <begin position="181"/>
        <end position="201"/>
    </location>
</feature>
<reference evidence="6 7" key="1">
    <citation type="submission" date="2018-06" db="EMBL/GenBank/DDBJ databases">
        <title>Genomic Encyclopedia of Type Strains, Phase IV (KMG-IV): sequencing the most valuable type-strain genomes for metagenomic binning, comparative biology and taxonomic classification.</title>
        <authorList>
            <person name="Goeker M."/>
        </authorList>
    </citation>
    <scope>NUCLEOTIDE SEQUENCE [LARGE SCALE GENOMIC DNA]</scope>
    <source>
        <strain evidence="6 7">DSM 45479</strain>
    </source>
</reference>
<sequence length="509" mass="53843">MSTKPKGTPPDARASAPEVDEAAALVAKNQLSARRIAAFLLASVTLLTVVTGVIPTGFTAAGVTAIPGAFVIVFAMLLVFLPSFFAMGRMIRGTTKAFYAYCATGLSRPVGIGVSFIALGAYAALQVGLYGVFGDVALTTVAPVLPKTVFGATPSPWWFALAAWAFTAWRGRSRLKQNSTVLLAVVVAELAWILPFTIMNFAHPAEGTSIIAAVDDAFVPATPSIMGIAVLICVLAIIGIENPPLYLSKAREPKHRTARRAAYGSVVIMAIIYISSSFSMIITAGPNEVIGASGAGPEMVWSMAEHNIADWFAITGRLLFLGTVLAAMVAFHVTVTFYAQNLGSEGILWSWVGKLSHKTLSPRNASAVMSVIAFAVVVLAWALNWKPTEGLFFIGGTIGAVGVVMMLFLTSLSFIGHFSRSPGNHSLRIRVVAPAISATAMFVVFCLAVWNFGLLINNPESKLGWIVAGLYVLALLGGVGYGLWLRRNAPGRYNKIAEDDTGAEDVAVA</sequence>
<evidence type="ECO:0000256" key="3">
    <source>
        <dbReference type="ARBA" id="ARBA00022989"/>
    </source>
</evidence>
<keyword evidence="4 5" id="KW-0472">Membrane</keyword>
<feature type="transmembrane region" description="Helical" evidence="5">
    <location>
        <begin position="64"/>
        <end position="88"/>
    </location>
</feature>
<keyword evidence="3 5" id="KW-1133">Transmembrane helix</keyword>
<comment type="caution">
    <text evidence="6">The sequence shown here is derived from an EMBL/GenBank/DDBJ whole genome shotgun (WGS) entry which is preliminary data.</text>
</comment>